<accession>A0AAP2CSM2</accession>
<dbReference type="PROSITE" id="PS50956">
    <property type="entry name" value="HTH_ASNC_2"/>
    <property type="match status" value="1"/>
</dbReference>
<dbReference type="SUPFAM" id="SSF54909">
    <property type="entry name" value="Dimeric alpha+beta barrel"/>
    <property type="match status" value="1"/>
</dbReference>
<gene>
    <name evidence="5" type="ORF">IV417_18235</name>
</gene>
<dbReference type="Gene3D" id="1.10.10.10">
    <property type="entry name" value="Winged helix-like DNA-binding domain superfamily/Winged helix DNA-binding domain"/>
    <property type="match status" value="1"/>
</dbReference>
<keyword evidence="3" id="KW-0804">Transcription</keyword>
<keyword evidence="1" id="KW-0805">Transcription regulation</keyword>
<dbReference type="PRINTS" id="PR00033">
    <property type="entry name" value="HTHASNC"/>
</dbReference>
<comment type="caution">
    <text evidence="5">The sequence shown here is derived from an EMBL/GenBank/DDBJ whole genome shotgun (WGS) entry which is preliminary data.</text>
</comment>
<dbReference type="InterPro" id="IPR011991">
    <property type="entry name" value="ArsR-like_HTH"/>
</dbReference>
<proteinExistence type="predicted"/>
<dbReference type="Pfam" id="PF01037">
    <property type="entry name" value="AsnC_trans_reg"/>
    <property type="match status" value="1"/>
</dbReference>
<dbReference type="GO" id="GO:0005829">
    <property type="term" value="C:cytosol"/>
    <property type="evidence" value="ECO:0007669"/>
    <property type="project" value="TreeGrafter"/>
</dbReference>
<dbReference type="InterPro" id="IPR019885">
    <property type="entry name" value="Tscrpt_reg_HTH_AsnC-type_CS"/>
</dbReference>
<evidence type="ECO:0000256" key="1">
    <source>
        <dbReference type="ARBA" id="ARBA00023015"/>
    </source>
</evidence>
<organism evidence="5 6">
    <name type="scientific">Harenicola maris</name>
    <dbReference type="NCBI Taxonomy" id="2841044"/>
    <lineage>
        <taxon>Bacteria</taxon>
        <taxon>Pseudomonadati</taxon>
        <taxon>Pseudomonadota</taxon>
        <taxon>Alphaproteobacteria</taxon>
        <taxon>Rhodobacterales</taxon>
        <taxon>Paracoccaceae</taxon>
        <taxon>Harenicola</taxon>
    </lineage>
</organism>
<dbReference type="CDD" id="cd00090">
    <property type="entry name" value="HTH_ARSR"/>
    <property type="match status" value="1"/>
</dbReference>
<evidence type="ECO:0000256" key="2">
    <source>
        <dbReference type="ARBA" id="ARBA00023125"/>
    </source>
</evidence>
<keyword evidence="2" id="KW-0238">DNA-binding</keyword>
<dbReference type="GO" id="GO:0006355">
    <property type="term" value="P:regulation of DNA-templated transcription"/>
    <property type="evidence" value="ECO:0007669"/>
    <property type="project" value="UniProtKB-ARBA"/>
</dbReference>
<sequence length="153" mass="17051">MLDDFEKRILRLLQQNGRTSTQDLSDAIGLSPSPCWRRVKRLEEDGYITHYAAILSSKKLGLAALAHVHISLTDHSEDTVNTFLGFVERSEQIIDCASITGDFDFVIKVAATDPESLEHFIMKGILRLGVVRNTSTNFILRQIKTNAALPIAP</sequence>
<evidence type="ECO:0000313" key="5">
    <source>
        <dbReference type="EMBL" id="MBT0959333.1"/>
    </source>
</evidence>
<evidence type="ECO:0000313" key="6">
    <source>
        <dbReference type="Proteomes" id="UP001315686"/>
    </source>
</evidence>
<dbReference type="PROSITE" id="PS00519">
    <property type="entry name" value="HTH_ASNC_1"/>
    <property type="match status" value="1"/>
</dbReference>
<dbReference type="InterPro" id="IPR019888">
    <property type="entry name" value="Tscrpt_reg_AsnC-like"/>
</dbReference>
<dbReference type="AlphaFoldDB" id="A0AAP2CSM2"/>
<reference evidence="5 6" key="1">
    <citation type="journal article" date="2021" name="Arch. Microbiol.">
        <title>Harenicola maris gen. nov., sp. nov. isolated from the Sea of Japan shallow sediments.</title>
        <authorList>
            <person name="Romanenko L.A."/>
            <person name="Kurilenko V.V."/>
            <person name="Chernysheva N.Y."/>
            <person name="Tekutyeva L.A."/>
            <person name="Velansky P.V."/>
            <person name="Svetashev V.I."/>
            <person name="Isaeva M.P."/>
        </authorList>
    </citation>
    <scope>NUCLEOTIDE SEQUENCE [LARGE SCALE GENOMIC DNA]</scope>
    <source>
        <strain evidence="5 6">KMM 3653</strain>
    </source>
</reference>
<dbReference type="InterPro" id="IPR000485">
    <property type="entry name" value="AsnC-type_HTH_dom"/>
</dbReference>
<evidence type="ECO:0000259" key="4">
    <source>
        <dbReference type="PROSITE" id="PS50956"/>
    </source>
</evidence>
<dbReference type="Gene3D" id="3.30.70.920">
    <property type="match status" value="1"/>
</dbReference>
<feature type="domain" description="HTH asnC-type" evidence="4">
    <location>
        <begin position="2"/>
        <end position="63"/>
    </location>
</feature>
<dbReference type="PANTHER" id="PTHR30154:SF34">
    <property type="entry name" value="TRANSCRIPTIONAL REGULATOR AZLB"/>
    <property type="match status" value="1"/>
</dbReference>
<protein>
    <submittedName>
        <fullName evidence="5">Lrp/AsnC family transcriptional regulator</fullName>
    </submittedName>
</protein>
<dbReference type="Proteomes" id="UP001315686">
    <property type="component" value="Unassembled WGS sequence"/>
</dbReference>
<dbReference type="PANTHER" id="PTHR30154">
    <property type="entry name" value="LEUCINE-RESPONSIVE REGULATORY PROTEIN"/>
    <property type="match status" value="1"/>
</dbReference>
<dbReference type="EMBL" id="JADQAZ010000004">
    <property type="protein sequence ID" value="MBT0959333.1"/>
    <property type="molecule type" value="Genomic_DNA"/>
</dbReference>
<evidence type="ECO:0000256" key="3">
    <source>
        <dbReference type="ARBA" id="ARBA00023163"/>
    </source>
</evidence>
<dbReference type="RefSeq" id="WP_327795567.1">
    <property type="nucleotide sequence ID" value="NZ_JADQAZ010000004.1"/>
</dbReference>
<dbReference type="InterPro" id="IPR036390">
    <property type="entry name" value="WH_DNA-bd_sf"/>
</dbReference>
<dbReference type="InterPro" id="IPR011008">
    <property type="entry name" value="Dimeric_a/b-barrel"/>
</dbReference>
<dbReference type="SUPFAM" id="SSF46785">
    <property type="entry name" value="Winged helix' DNA-binding domain"/>
    <property type="match status" value="1"/>
</dbReference>
<dbReference type="GO" id="GO:0043565">
    <property type="term" value="F:sequence-specific DNA binding"/>
    <property type="evidence" value="ECO:0007669"/>
    <property type="project" value="InterPro"/>
</dbReference>
<keyword evidence="6" id="KW-1185">Reference proteome</keyword>
<name>A0AAP2CSM2_9RHOB</name>
<dbReference type="GO" id="GO:0043200">
    <property type="term" value="P:response to amino acid"/>
    <property type="evidence" value="ECO:0007669"/>
    <property type="project" value="TreeGrafter"/>
</dbReference>
<dbReference type="SMART" id="SM00344">
    <property type="entry name" value="HTH_ASNC"/>
    <property type="match status" value="1"/>
</dbReference>
<dbReference type="InterPro" id="IPR019887">
    <property type="entry name" value="Tscrpt_reg_AsnC/Lrp_C"/>
</dbReference>
<dbReference type="InterPro" id="IPR036388">
    <property type="entry name" value="WH-like_DNA-bd_sf"/>
</dbReference>
<dbReference type="Pfam" id="PF13412">
    <property type="entry name" value="HTH_24"/>
    <property type="match status" value="1"/>
</dbReference>